<name>A0A914PP28_9BILA</name>
<dbReference type="WBParaSite" id="PDA_v2.g17776.t1">
    <property type="protein sequence ID" value="PDA_v2.g17776.t1"/>
    <property type="gene ID" value="PDA_v2.g17776"/>
</dbReference>
<dbReference type="AlphaFoldDB" id="A0A914PP28"/>
<organism evidence="2 3">
    <name type="scientific">Panagrolaimus davidi</name>
    <dbReference type="NCBI Taxonomy" id="227884"/>
    <lineage>
        <taxon>Eukaryota</taxon>
        <taxon>Metazoa</taxon>
        <taxon>Ecdysozoa</taxon>
        <taxon>Nematoda</taxon>
        <taxon>Chromadorea</taxon>
        <taxon>Rhabditida</taxon>
        <taxon>Tylenchina</taxon>
        <taxon>Panagrolaimomorpha</taxon>
        <taxon>Panagrolaimoidea</taxon>
        <taxon>Panagrolaimidae</taxon>
        <taxon>Panagrolaimus</taxon>
    </lineage>
</organism>
<dbReference type="Proteomes" id="UP000887578">
    <property type="component" value="Unplaced"/>
</dbReference>
<protein>
    <submittedName>
        <fullName evidence="3">DUF148 domain-containing protein</fullName>
    </submittedName>
</protein>
<keyword evidence="1" id="KW-0732">Signal</keyword>
<reference evidence="3" key="1">
    <citation type="submission" date="2022-11" db="UniProtKB">
        <authorList>
            <consortium name="WormBaseParasite"/>
        </authorList>
    </citation>
    <scope>IDENTIFICATION</scope>
</reference>
<proteinExistence type="predicted"/>
<feature type="signal peptide" evidence="1">
    <location>
        <begin position="1"/>
        <end position="21"/>
    </location>
</feature>
<feature type="chain" id="PRO_5037641951" evidence="1">
    <location>
        <begin position="22"/>
        <end position="166"/>
    </location>
</feature>
<evidence type="ECO:0000256" key="1">
    <source>
        <dbReference type="SAM" id="SignalP"/>
    </source>
</evidence>
<evidence type="ECO:0000313" key="2">
    <source>
        <dbReference type="Proteomes" id="UP000887578"/>
    </source>
</evidence>
<evidence type="ECO:0000313" key="3">
    <source>
        <dbReference type="WBParaSite" id="PDA_v2.g17776.t1"/>
    </source>
</evidence>
<accession>A0A914PP28</accession>
<sequence>MFSSKLFVLLFLVSVFENVKSQSNGFGFFEKIYDLDKSLTPKEREEVREIGNNSTATKHEIIDNLRTFFHGIGGDPEKKFNSLAEMYRTKIAEISEKIKEQQLSMDDEKAKEIFENAAKIHQNMDITFAEERKQIKDILKNATPEVKRKIEHIFWHSSKNHKTSNN</sequence>
<keyword evidence="2" id="KW-1185">Reference proteome</keyword>